<feature type="transmembrane region" description="Helical" evidence="1">
    <location>
        <begin position="54"/>
        <end position="72"/>
    </location>
</feature>
<sequence>MILGFVESPRRKRPNPQNPDPKATFVFWVGFLIILGFAASLLPFGAYLPFSVSVWALVILFLPLLFFGIFLISKLGYVILISVFLSLLGGGLSILFLGDYFGYMTKTTVATEISPENVTKYSEFKFIFLKDFQLKVDEEGSFQAPIVVRNRGGAKHYGPNFQFRFVPIRSKSDPNRDLSLYALCMSAIGSGCLFSEFAKGGNVMKESVWDSDPKNRVGISPVSGALYLLWKPWGEDEIKTKGVWSLGSLGFLILIWAGFAFRKKLLPFSEEI</sequence>
<keyword evidence="1" id="KW-1133">Transmembrane helix</keyword>
<evidence type="ECO:0000256" key="1">
    <source>
        <dbReference type="SAM" id="Phobius"/>
    </source>
</evidence>
<feature type="transmembrane region" description="Helical" evidence="1">
    <location>
        <begin position="78"/>
        <end position="97"/>
    </location>
</feature>
<keyword evidence="3" id="KW-1185">Reference proteome</keyword>
<dbReference type="OrthoDB" id="322510at2"/>
<feature type="transmembrane region" description="Helical" evidence="1">
    <location>
        <begin position="242"/>
        <end position="261"/>
    </location>
</feature>
<accession>A0A4R9M0A6</accession>
<evidence type="ECO:0000313" key="3">
    <source>
        <dbReference type="Proteomes" id="UP000298058"/>
    </source>
</evidence>
<dbReference type="RefSeq" id="WP_135760815.1">
    <property type="nucleotide sequence ID" value="NZ_RQHW01000047.1"/>
</dbReference>
<feature type="transmembrane region" description="Helical" evidence="1">
    <location>
        <begin position="25"/>
        <end position="47"/>
    </location>
</feature>
<protein>
    <submittedName>
        <fullName evidence="2">Uncharacterized protein</fullName>
    </submittedName>
</protein>
<name>A0A4R9M0A6_9LEPT</name>
<gene>
    <name evidence="2" type="ORF">EHS15_11970</name>
</gene>
<keyword evidence="1" id="KW-0472">Membrane</keyword>
<reference evidence="2" key="1">
    <citation type="journal article" date="2019" name="PLoS Negl. Trop. Dis.">
        <title>Revisiting the worldwide diversity of Leptospira species in the environment.</title>
        <authorList>
            <person name="Vincent A.T."/>
            <person name="Schiettekatte O."/>
            <person name="Bourhy P."/>
            <person name="Veyrier F.J."/>
            <person name="Picardeau M."/>
        </authorList>
    </citation>
    <scope>NUCLEOTIDE SEQUENCE [LARGE SCALE GENOMIC DNA]</scope>
    <source>
        <strain evidence="2">201300427</strain>
    </source>
</reference>
<dbReference type="EMBL" id="RQHW01000047">
    <property type="protein sequence ID" value="TGN18128.1"/>
    <property type="molecule type" value="Genomic_DNA"/>
</dbReference>
<proteinExistence type="predicted"/>
<dbReference type="AlphaFoldDB" id="A0A4R9M0A6"/>
<evidence type="ECO:0000313" key="2">
    <source>
        <dbReference type="EMBL" id="TGN18128.1"/>
    </source>
</evidence>
<keyword evidence="1" id="KW-0812">Transmembrane</keyword>
<organism evidence="2 3">
    <name type="scientific">Leptospira idonii</name>
    <dbReference type="NCBI Taxonomy" id="1193500"/>
    <lineage>
        <taxon>Bacteria</taxon>
        <taxon>Pseudomonadati</taxon>
        <taxon>Spirochaetota</taxon>
        <taxon>Spirochaetia</taxon>
        <taxon>Leptospirales</taxon>
        <taxon>Leptospiraceae</taxon>
        <taxon>Leptospira</taxon>
    </lineage>
</organism>
<dbReference type="Proteomes" id="UP000298058">
    <property type="component" value="Unassembled WGS sequence"/>
</dbReference>
<comment type="caution">
    <text evidence="2">The sequence shown here is derived from an EMBL/GenBank/DDBJ whole genome shotgun (WGS) entry which is preliminary data.</text>
</comment>